<dbReference type="eggNOG" id="COG1680">
    <property type="taxonomic scope" value="Bacteria"/>
</dbReference>
<evidence type="ECO:0000259" key="1">
    <source>
        <dbReference type="Pfam" id="PF00144"/>
    </source>
</evidence>
<dbReference type="PANTHER" id="PTHR43283:SF7">
    <property type="entry name" value="BETA-LACTAMASE-RELATED DOMAIN-CONTAINING PROTEIN"/>
    <property type="match status" value="1"/>
</dbReference>
<dbReference type="InterPro" id="IPR001466">
    <property type="entry name" value="Beta-lactam-related"/>
</dbReference>
<reference evidence="2 3" key="1">
    <citation type="submission" date="2013-08" db="EMBL/GenBank/DDBJ databases">
        <title>The genome sequence of Knoellia subterranea.</title>
        <authorList>
            <person name="Zhu W."/>
            <person name="Wang G."/>
        </authorList>
    </citation>
    <scope>NUCLEOTIDE SEQUENCE [LARGE SCALE GENOMIC DNA]</scope>
    <source>
        <strain evidence="2 3">KCTC 19937</strain>
    </source>
</reference>
<dbReference type="OrthoDB" id="9773047at2"/>
<accession>A0A0A0JIE9</accession>
<proteinExistence type="predicted"/>
<comment type="caution">
    <text evidence="2">The sequence shown here is derived from an EMBL/GenBank/DDBJ whole genome shotgun (WGS) entry which is preliminary data.</text>
</comment>
<dbReference type="AlphaFoldDB" id="A0A0A0JIE9"/>
<evidence type="ECO:0000313" key="2">
    <source>
        <dbReference type="EMBL" id="KGN37175.1"/>
    </source>
</evidence>
<dbReference type="Proteomes" id="UP000030011">
    <property type="component" value="Unassembled WGS sequence"/>
</dbReference>
<dbReference type="Pfam" id="PF00144">
    <property type="entry name" value="Beta-lactamase"/>
    <property type="match status" value="1"/>
</dbReference>
<dbReference type="InterPro" id="IPR050789">
    <property type="entry name" value="Diverse_Enzym_Activities"/>
</dbReference>
<dbReference type="STRING" id="1385521.N803_15080"/>
<organism evidence="2 3">
    <name type="scientific">Knoellia subterranea KCTC 19937</name>
    <dbReference type="NCBI Taxonomy" id="1385521"/>
    <lineage>
        <taxon>Bacteria</taxon>
        <taxon>Bacillati</taxon>
        <taxon>Actinomycetota</taxon>
        <taxon>Actinomycetes</taxon>
        <taxon>Micrococcales</taxon>
        <taxon>Intrasporangiaceae</taxon>
        <taxon>Knoellia</taxon>
    </lineage>
</organism>
<dbReference type="RefSeq" id="WP_035905373.1">
    <property type="nucleotide sequence ID" value="NZ_AVPK01000006.1"/>
</dbReference>
<keyword evidence="3" id="KW-1185">Reference proteome</keyword>
<feature type="domain" description="Beta-lactamase-related" evidence="1">
    <location>
        <begin position="155"/>
        <end position="421"/>
    </location>
</feature>
<dbReference type="PANTHER" id="PTHR43283">
    <property type="entry name" value="BETA-LACTAMASE-RELATED"/>
    <property type="match status" value="1"/>
</dbReference>
<gene>
    <name evidence="2" type="ORF">N803_15080</name>
</gene>
<dbReference type="EMBL" id="AVPK01000006">
    <property type="protein sequence ID" value="KGN37175.1"/>
    <property type="molecule type" value="Genomic_DNA"/>
</dbReference>
<evidence type="ECO:0000313" key="3">
    <source>
        <dbReference type="Proteomes" id="UP000030011"/>
    </source>
</evidence>
<dbReference type="SUPFAM" id="SSF56601">
    <property type="entry name" value="beta-lactamase/transpeptidase-like"/>
    <property type="match status" value="1"/>
</dbReference>
<name>A0A0A0JIE9_9MICO</name>
<dbReference type="Gene3D" id="3.40.710.10">
    <property type="entry name" value="DD-peptidase/beta-lactamase superfamily"/>
    <property type="match status" value="1"/>
</dbReference>
<dbReference type="InterPro" id="IPR012338">
    <property type="entry name" value="Beta-lactam/transpept-like"/>
</dbReference>
<sequence length="443" mass="47491">MRRRWPRVLAGLLVVLVLLAVGGYWYERPLLRTGTGYAAHNACALTFIAKRSNPETDLPPNPLVPYLSTTVDESDSTARTSIKGLLAKQTATYDPATGCTVGDRDIATDTTQVPAMGTNPLATQSVTTDAEVDRLIAAAFGDELNPAERERLGTRAVVVVQDGQIVGERYADGFTQDTPQLGWSMTKSVTNLLTGRLVQAGAVSLTDDHLRPEWTDGRSAITVDQLLRMTSGLEWDETYSLGTPITQMLYGERDMAGYVASQKSAHAPGSYQQYSSGSTTLLCAVLGSRVKASTNLVPAQVLAPLGLSSAVLETDGVGNPVCSSYLWATPREWAALGQFALQDGVWGGQRLLPEGWMKDSTTTKAVAQTEEKGYASGWWSNTDADGSLVEPTLTPDTYSMQGHDGQRVYVVPSKRLVVVRLGFSPDMAGEDPAISPLVAALSD</sequence>
<protein>
    <submittedName>
        <fullName evidence="2">Beta-lactamase</fullName>
    </submittedName>
</protein>